<evidence type="ECO:0000256" key="1">
    <source>
        <dbReference type="SAM" id="MobiDB-lite"/>
    </source>
</evidence>
<accession>A0ABQ9E168</accession>
<name>A0ABQ9E168_TEGGR</name>
<keyword evidence="3" id="KW-1185">Reference proteome</keyword>
<dbReference type="Proteomes" id="UP001217089">
    <property type="component" value="Unassembled WGS sequence"/>
</dbReference>
<evidence type="ECO:0000313" key="2">
    <source>
        <dbReference type="EMBL" id="KAJ8297446.1"/>
    </source>
</evidence>
<proteinExistence type="predicted"/>
<protein>
    <submittedName>
        <fullName evidence="2">Uncharacterized protein</fullName>
    </submittedName>
</protein>
<reference evidence="2 3" key="1">
    <citation type="submission" date="2022-12" db="EMBL/GenBank/DDBJ databases">
        <title>Chromosome-level genome of Tegillarca granosa.</title>
        <authorList>
            <person name="Kim J."/>
        </authorList>
    </citation>
    <scope>NUCLEOTIDE SEQUENCE [LARGE SCALE GENOMIC DNA]</scope>
    <source>
        <strain evidence="2">Teg-2019</strain>
        <tissue evidence="2">Adductor muscle</tissue>
    </source>
</reference>
<evidence type="ECO:0000313" key="3">
    <source>
        <dbReference type="Proteomes" id="UP001217089"/>
    </source>
</evidence>
<dbReference type="EMBL" id="JARBDR010000923">
    <property type="protein sequence ID" value="KAJ8297446.1"/>
    <property type="molecule type" value="Genomic_DNA"/>
</dbReference>
<comment type="caution">
    <text evidence="2">The sequence shown here is derived from an EMBL/GenBank/DDBJ whole genome shotgun (WGS) entry which is preliminary data.</text>
</comment>
<sequence>MHARSTASKSVKNNLRITEIMADTSLILSAQKSQKIINDHIEHRRQERFENPERFNVKPTLGDLCLRRPPPQPKQPSFAAEPTMDDIELEQGEVKPIEPEELPTFSREPSVQFKEISVSQMDKSALYNMPIQGF</sequence>
<feature type="region of interest" description="Disordered" evidence="1">
    <location>
        <begin position="61"/>
        <end position="80"/>
    </location>
</feature>
<organism evidence="2 3">
    <name type="scientific">Tegillarca granosa</name>
    <name type="common">Malaysian cockle</name>
    <name type="synonym">Anadara granosa</name>
    <dbReference type="NCBI Taxonomy" id="220873"/>
    <lineage>
        <taxon>Eukaryota</taxon>
        <taxon>Metazoa</taxon>
        <taxon>Spiralia</taxon>
        <taxon>Lophotrochozoa</taxon>
        <taxon>Mollusca</taxon>
        <taxon>Bivalvia</taxon>
        <taxon>Autobranchia</taxon>
        <taxon>Pteriomorphia</taxon>
        <taxon>Arcoida</taxon>
        <taxon>Arcoidea</taxon>
        <taxon>Arcidae</taxon>
        <taxon>Tegillarca</taxon>
    </lineage>
</organism>
<gene>
    <name evidence="2" type="ORF">KUTeg_023977</name>
</gene>